<dbReference type="EMBL" id="AP017423">
    <property type="protein sequence ID" value="BCX68968.1"/>
    <property type="molecule type" value="Genomic_DNA"/>
</dbReference>
<reference evidence="1 2" key="1">
    <citation type="submission" date="2016-04" db="EMBL/GenBank/DDBJ databases">
        <title>Complete genome sequence of Pseudomonas sp. LAB-08 isolated from TCE contaminated aquifer soil.</title>
        <authorList>
            <person name="Dohra H."/>
            <person name="Suzuki K."/>
            <person name="Fatma A."/>
            <person name="Inuzuka Y."/>
            <person name="Honjo M."/>
            <person name="Tashiro Y."/>
            <person name="Futamata H."/>
        </authorList>
    </citation>
    <scope>NUCLEOTIDE SEQUENCE [LARGE SCALE GENOMIC DNA]</scope>
    <source>
        <strain evidence="1 2">LAB-08</strain>
    </source>
</reference>
<evidence type="ECO:0000313" key="1">
    <source>
        <dbReference type="EMBL" id="BCX68968.1"/>
    </source>
</evidence>
<accession>A0ABM7S273</accession>
<sequence length="53" mass="6110">MSISSGAFEIAPQITRYIHQPDASAIVLGYEWMVDRLNPQPNIDSPSHLHRYW</sequence>
<dbReference type="RefSeq" id="WP_254007472.1">
    <property type="nucleotide sequence ID" value="NZ_AP017423.2"/>
</dbReference>
<protein>
    <submittedName>
        <fullName evidence="1">Uncharacterized protein</fullName>
    </submittedName>
</protein>
<name>A0ABM7S273_9PSED</name>
<gene>
    <name evidence="1" type="ORF">LAB08_R36100</name>
</gene>
<organism evidence="1 2">
    <name type="scientific">Pseudomonas izuensis</name>
    <dbReference type="NCBI Taxonomy" id="2684212"/>
    <lineage>
        <taxon>Bacteria</taxon>
        <taxon>Pseudomonadati</taxon>
        <taxon>Pseudomonadota</taxon>
        <taxon>Gammaproteobacteria</taxon>
        <taxon>Pseudomonadales</taxon>
        <taxon>Pseudomonadaceae</taxon>
        <taxon>Pseudomonas</taxon>
    </lineage>
</organism>
<dbReference type="Proteomes" id="UP000218595">
    <property type="component" value="Chromosome"/>
</dbReference>
<proteinExistence type="predicted"/>
<evidence type="ECO:0000313" key="2">
    <source>
        <dbReference type="Proteomes" id="UP000218595"/>
    </source>
</evidence>
<keyword evidence="2" id="KW-1185">Reference proteome</keyword>